<dbReference type="PANTHER" id="PTHR44329">
    <property type="entry name" value="SERINE/THREONINE-PROTEIN KINASE TNNI3K-RELATED"/>
    <property type="match status" value="1"/>
</dbReference>
<dbReference type="PROSITE" id="PS50011">
    <property type="entry name" value="PROTEIN_KINASE_DOM"/>
    <property type="match status" value="1"/>
</dbReference>
<evidence type="ECO:0000256" key="3">
    <source>
        <dbReference type="ARBA" id="ARBA00012513"/>
    </source>
</evidence>
<dbReference type="AlphaFoldDB" id="M3CYR7"/>
<comment type="function">
    <text evidence="1">Component of the EKC/KEOPS complex that is required for the formation of a threonylcarbamoyl group on adenosine at position 37 (t(6)A37) in tRNAs that read codons beginning with adenine. The complex is probably involved in the transfer of the threonylcarbamoyl moiety of threonylcarbamoyl-AMP (TC-AMP) to the N6 group of A37. BUD32 has ATPase activity in the context of the EKC/KEOPS complex and likely plays a supporting role to the catalytic subunit KAE1. The EKC/KEOPS complex also promotes both telomere uncapping and telomere elongation. The complex is required for efficient recruitment of transcriptional coactivators.</text>
</comment>
<dbReference type="EMBL" id="KB456270">
    <property type="protein sequence ID" value="EMF08806.1"/>
    <property type="molecule type" value="Genomic_DNA"/>
</dbReference>
<feature type="transmembrane region" description="Helical" evidence="10">
    <location>
        <begin position="262"/>
        <end position="280"/>
    </location>
</feature>
<dbReference type="Proteomes" id="UP000016931">
    <property type="component" value="Unassembled WGS sequence"/>
</dbReference>
<evidence type="ECO:0000256" key="5">
    <source>
        <dbReference type="ARBA" id="ARBA00019973"/>
    </source>
</evidence>
<dbReference type="GeneID" id="27907738"/>
<keyword evidence="12" id="KW-0808">Transferase</keyword>
<dbReference type="CDD" id="cd00180">
    <property type="entry name" value="PKc"/>
    <property type="match status" value="1"/>
</dbReference>
<keyword evidence="10" id="KW-0812">Transmembrane</keyword>
<proteinExistence type="predicted"/>
<evidence type="ECO:0000256" key="8">
    <source>
        <dbReference type="ARBA" id="ARBA00047899"/>
    </source>
</evidence>
<evidence type="ECO:0000313" key="12">
    <source>
        <dbReference type="EMBL" id="EMF08806.1"/>
    </source>
</evidence>
<reference evidence="12 13" key="1">
    <citation type="journal article" date="2012" name="PLoS Pathog.">
        <title>Diverse lifestyles and strategies of plant pathogenesis encoded in the genomes of eighteen Dothideomycetes fungi.</title>
        <authorList>
            <person name="Ohm R.A."/>
            <person name="Feau N."/>
            <person name="Henrissat B."/>
            <person name="Schoch C.L."/>
            <person name="Horwitz B.A."/>
            <person name="Barry K.W."/>
            <person name="Condon B.J."/>
            <person name="Copeland A.C."/>
            <person name="Dhillon B."/>
            <person name="Glaser F."/>
            <person name="Hesse C.N."/>
            <person name="Kosti I."/>
            <person name="LaButti K."/>
            <person name="Lindquist E.A."/>
            <person name="Lucas S."/>
            <person name="Salamov A.A."/>
            <person name="Bradshaw R.E."/>
            <person name="Ciuffetti L."/>
            <person name="Hamelin R.C."/>
            <person name="Kema G.H.J."/>
            <person name="Lawrence C."/>
            <person name="Scott J.A."/>
            <person name="Spatafora J.W."/>
            <person name="Turgeon B.G."/>
            <person name="de Wit P.J.G.M."/>
            <person name="Zhong S."/>
            <person name="Goodwin S.B."/>
            <person name="Grigoriev I.V."/>
        </authorList>
    </citation>
    <scope>NUCLEOTIDE SEQUENCE [LARGE SCALE GENOMIC DNA]</scope>
    <source>
        <strain evidence="12 13">SO2202</strain>
    </source>
</reference>
<keyword evidence="10" id="KW-0472">Membrane</keyword>
<dbReference type="OMA" id="YKICSHD"/>
<dbReference type="SUPFAM" id="SSF56112">
    <property type="entry name" value="Protein kinase-like (PK-like)"/>
    <property type="match status" value="1"/>
</dbReference>
<evidence type="ECO:0000256" key="10">
    <source>
        <dbReference type="SAM" id="Phobius"/>
    </source>
</evidence>
<evidence type="ECO:0000256" key="1">
    <source>
        <dbReference type="ARBA" id="ARBA00003747"/>
    </source>
</evidence>
<gene>
    <name evidence="12" type="ORF">SEPMUDRAFT_92962</name>
</gene>
<dbReference type="Gene3D" id="1.10.510.10">
    <property type="entry name" value="Transferase(Phosphotransferase) domain 1"/>
    <property type="match status" value="1"/>
</dbReference>
<evidence type="ECO:0000256" key="4">
    <source>
        <dbReference type="ARBA" id="ARBA00013948"/>
    </source>
</evidence>
<dbReference type="InterPro" id="IPR000719">
    <property type="entry name" value="Prot_kinase_dom"/>
</dbReference>
<organism evidence="12 13">
    <name type="scientific">Sphaerulina musiva (strain SO2202)</name>
    <name type="common">Poplar stem canker fungus</name>
    <name type="synonym">Septoria musiva</name>
    <dbReference type="NCBI Taxonomy" id="692275"/>
    <lineage>
        <taxon>Eukaryota</taxon>
        <taxon>Fungi</taxon>
        <taxon>Dikarya</taxon>
        <taxon>Ascomycota</taxon>
        <taxon>Pezizomycotina</taxon>
        <taxon>Dothideomycetes</taxon>
        <taxon>Dothideomycetidae</taxon>
        <taxon>Mycosphaerellales</taxon>
        <taxon>Mycosphaerellaceae</taxon>
        <taxon>Sphaerulina</taxon>
    </lineage>
</organism>
<feature type="domain" description="Protein kinase" evidence="11">
    <location>
        <begin position="4"/>
        <end position="264"/>
    </location>
</feature>
<dbReference type="GO" id="GO:0004674">
    <property type="term" value="F:protein serine/threonine kinase activity"/>
    <property type="evidence" value="ECO:0007669"/>
    <property type="project" value="UniProtKB-EC"/>
</dbReference>
<dbReference type="GO" id="GO:0005524">
    <property type="term" value="F:ATP binding"/>
    <property type="evidence" value="ECO:0007669"/>
    <property type="project" value="InterPro"/>
</dbReference>
<evidence type="ECO:0000313" key="13">
    <source>
        <dbReference type="Proteomes" id="UP000016931"/>
    </source>
</evidence>
<evidence type="ECO:0000259" key="11">
    <source>
        <dbReference type="PROSITE" id="PS50011"/>
    </source>
</evidence>
<dbReference type="OrthoDB" id="1668230at2759"/>
<dbReference type="EC" id="2.7.11.1" evidence="3"/>
<comment type="subunit">
    <text evidence="2">Component of the EKC/KEOPS complex composed of at least BUD32, CGI121, GON7, KAE1 and PCC1; the whole complex dimerizes.</text>
</comment>
<comment type="catalytic activity">
    <reaction evidence="8">
        <text>L-threonyl-[protein] + ATP = O-phospho-L-threonyl-[protein] + ADP + H(+)</text>
        <dbReference type="Rhea" id="RHEA:46608"/>
        <dbReference type="Rhea" id="RHEA-COMP:11060"/>
        <dbReference type="Rhea" id="RHEA-COMP:11605"/>
        <dbReference type="ChEBI" id="CHEBI:15378"/>
        <dbReference type="ChEBI" id="CHEBI:30013"/>
        <dbReference type="ChEBI" id="CHEBI:30616"/>
        <dbReference type="ChEBI" id="CHEBI:61977"/>
        <dbReference type="ChEBI" id="CHEBI:456216"/>
        <dbReference type="EC" id="2.7.11.1"/>
    </reaction>
</comment>
<dbReference type="eggNOG" id="KOG0192">
    <property type="taxonomic scope" value="Eukaryota"/>
</dbReference>
<keyword evidence="13" id="KW-1185">Reference proteome</keyword>
<comment type="catalytic activity">
    <reaction evidence="9">
        <text>L-seryl-[protein] + ATP = O-phospho-L-seryl-[protein] + ADP + H(+)</text>
        <dbReference type="Rhea" id="RHEA:17989"/>
        <dbReference type="Rhea" id="RHEA-COMP:9863"/>
        <dbReference type="Rhea" id="RHEA-COMP:11604"/>
        <dbReference type="ChEBI" id="CHEBI:15378"/>
        <dbReference type="ChEBI" id="CHEBI:29999"/>
        <dbReference type="ChEBI" id="CHEBI:30616"/>
        <dbReference type="ChEBI" id="CHEBI:83421"/>
        <dbReference type="ChEBI" id="CHEBI:456216"/>
        <dbReference type="EC" id="2.7.11.1"/>
    </reaction>
</comment>
<dbReference type="PROSITE" id="PS00109">
    <property type="entry name" value="PROTEIN_KINASE_TYR"/>
    <property type="match status" value="1"/>
</dbReference>
<accession>M3CYR7</accession>
<keyword evidence="10" id="KW-1133">Transmembrane helix</keyword>
<evidence type="ECO:0000256" key="2">
    <source>
        <dbReference type="ARBA" id="ARBA00011534"/>
    </source>
</evidence>
<name>M3CYR7_SPHMS</name>
<evidence type="ECO:0000256" key="7">
    <source>
        <dbReference type="ARBA" id="ARBA00033194"/>
    </source>
</evidence>
<dbReference type="InterPro" id="IPR011009">
    <property type="entry name" value="Kinase-like_dom_sf"/>
</dbReference>
<dbReference type="HOGENOM" id="CLU_000288_31_3_1"/>
<dbReference type="InterPro" id="IPR008266">
    <property type="entry name" value="Tyr_kinase_AS"/>
</dbReference>
<dbReference type="RefSeq" id="XP_016756927.1">
    <property type="nucleotide sequence ID" value="XM_016910601.1"/>
</dbReference>
<evidence type="ECO:0000256" key="6">
    <source>
        <dbReference type="ARBA" id="ARBA00030980"/>
    </source>
</evidence>
<dbReference type="InterPro" id="IPR001245">
    <property type="entry name" value="Ser-Thr/Tyr_kinase_cat_dom"/>
</dbReference>
<sequence>MRESAIQWPLGLGARDLVGAGITAVVARLDAVVKFCEPSRSHFLEREKLVYQRLGHDHSGIVRYFGAFENAIVLQFASHTSIRQYFARQKKTQVPLTLKLRWVEQLFDAVRFIHSRNVLHGDISCNNVFLDDNLDVKLGDFAGSAIDDHPPLICYETSHELPGEEDISAMTELFALGSTVYEIMTGVKPYKELPEHEISAAFSEARYPDLGTVPVFRSTIMRCWSQSYATVDEALEEVRSEVATNKDLRVSLTHHLFGRRSVFIHCLLTAVSLIPLVGWVRRWRLLQ</sequence>
<dbReference type="STRING" id="692275.M3CYR7"/>
<keyword evidence="12" id="KW-0418">Kinase</keyword>
<protein>
    <recommendedName>
        <fullName evidence="5">EKC/KEOPS complex subunit BUD32</fullName>
        <ecNumber evidence="3">2.7.11.1</ecNumber>
    </recommendedName>
    <alternativeName>
        <fullName evidence="6 7">Atypical Serine/threonine protein kinase BUD32</fullName>
    </alternativeName>
    <alternativeName>
        <fullName evidence="4">EKC/KEOPS complex subunit bud32</fullName>
    </alternativeName>
</protein>
<dbReference type="InterPro" id="IPR051681">
    <property type="entry name" value="Ser/Thr_Kinases-Pseudokinases"/>
</dbReference>
<dbReference type="Pfam" id="PF07714">
    <property type="entry name" value="PK_Tyr_Ser-Thr"/>
    <property type="match status" value="1"/>
</dbReference>
<evidence type="ECO:0000256" key="9">
    <source>
        <dbReference type="ARBA" id="ARBA00048679"/>
    </source>
</evidence>